<feature type="domain" description="Minor tail protein gp31 C-terminal" evidence="1">
    <location>
        <begin position="52"/>
        <end position="76"/>
    </location>
</feature>
<reference evidence="3" key="1">
    <citation type="submission" date="2016-10" db="EMBL/GenBank/DDBJ databases">
        <authorList>
            <person name="Kim B.-C."/>
            <person name="Jeong H."/>
        </authorList>
    </citation>
    <scope>NUCLEOTIDE SEQUENCE [LARGE SCALE GENOMIC DNA]</scope>
    <source>
        <strain evidence="3">KB11</strain>
    </source>
</reference>
<protein>
    <recommendedName>
        <fullName evidence="1">Minor tail protein gp31 C-terminal domain-containing protein</fullName>
    </recommendedName>
</protein>
<dbReference type="InterPro" id="IPR056923">
    <property type="entry name" value="Minor_tail_gp31_C"/>
</dbReference>
<gene>
    <name evidence="2" type="ORF">BK798_06455</name>
</gene>
<dbReference type="EMBL" id="CP017803">
    <property type="protein sequence ID" value="ATZ60571.1"/>
    <property type="molecule type" value="Genomic_DNA"/>
</dbReference>
<accession>A0A2H4U8X7</accession>
<evidence type="ECO:0000313" key="2">
    <source>
        <dbReference type="EMBL" id="ATZ60571.1"/>
    </source>
</evidence>
<dbReference type="AlphaFoldDB" id="A0A2H4U8X7"/>
<dbReference type="Proteomes" id="UP000232133">
    <property type="component" value="Chromosome"/>
</dbReference>
<sequence length="78" mass="8785">MAIKEYNGSSWDTESLDPYSVIPLKHSGSIQMYLAKSTGPVYMGVEYGVFGKFRFMTQAAYDALSSYDNDTIYFVRSS</sequence>
<dbReference type="Pfam" id="PF24243">
    <property type="entry name" value="Phage_tail_C"/>
    <property type="match status" value="1"/>
</dbReference>
<proteinExistence type="predicted"/>
<evidence type="ECO:0000313" key="3">
    <source>
        <dbReference type="Proteomes" id="UP000232133"/>
    </source>
</evidence>
<organism evidence="2 3">
    <name type="scientific">Methanobrevibacter smithii</name>
    <dbReference type="NCBI Taxonomy" id="2173"/>
    <lineage>
        <taxon>Archaea</taxon>
        <taxon>Methanobacteriati</taxon>
        <taxon>Methanobacteriota</taxon>
        <taxon>Methanomada group</taxon>
        <taxon>Methanobacteria</taxon>
        <taxon>Methanobacteriales</taxon>
        <taxon>Methanobacteriaceae</taxon>
        <taxon>Methanobrevibacter</taxon>
    </lineage>
</organism>
<name>A0A2H4U8X7_METSM</name>
<evidence type="ECO:0000259" key="1">
    <source>
        <dbReference type="Pfam" id="PF24243"/>
    </source>
</evidence>